<dbReference type="EMBL" id="AE004091">
    <property type="protein sequence ID" value="AAG04721.1"/>
    <property type="molecule type" value="Genomic_DNA"/>
</dbReference>
<keyword evidence="2" id="KW-1185">Reference proteome</keyword>
<dbReference type="PIR" id="H83479">
    <property type="entry name" value="H83479"/>
</dbReference>
<dbReference type="RefSeq" id="WP_010895551.1">
    <property type="nucleotide sequence ID" value="NC_002516.2"/>
</dbReference>
<dbReference type="GeneID" id="878499"/>
<reference evidence="1 2" key="1">
    <citation type="journal article" date="2000" name="Nature">
        <title>Complete genome sequence of Pseudomonas aeruginosa PAO1, an opportunistic pathogen.</title>
        <authorList>
            <person name="Stover C.K."/>
            <person name="Pham X.Q."/>
            <person name="Erwin A.L."/>
            <person name="Mizoguchi S.D."/>
            <person name="Warrener P."/>
            <person name="Hickey M.J."/>
            <person name="Brinkman F.S."/>
            <person name="Hufnagle W.O."/>
            <person name="Kowalik D.J."/>
            <person name="Lagrou M."/>
            <person name="Garber R.L."/>
            <person name="Goltry L."/>
            <person name="Tolentino E."/>
            <person name="Westbrock-Wadman S."/>
            <person name="Yuan Y."/>
            <person name="Brody L.L."/>
            <person name="Coulter S.N."/>
            <person name="Folger K.R."/>
            <person name="Kas A."/>
            <person name="Larbig K."/>
            <person name="Lim R."/>
            <person name="Smith K."/>
            <person name="Spencer D."/>
            <person name="Wong G.K."/>
            <person name="Wu Z."/>
            <person name="Paulsen I.T."/>
            <person name="Reizer J."/>
            <person name="Saier M.H."/>
            <person name="Hancock R.E."/>
            <person name="Lory S."/>
            <person name="Olson M.V."/>
        </authorList>
    </citation>
    <scope>NUCLEOTIDE SEQUENCE [LARGE SCALE GENOMIC DNA]</scope>
    <source>
        <strain evidence="2">ATCC 15692 / DSM 22644 / CIP 104116 / JCM 14847 / LMG 12228 / 1C / PRS 101 / PAO1</strain>
    </source>
</reference>
<gene>
    <name evidence="1" type="ordered locus">PA1332</name>
</gene>
<dbReference type="HOGENOM" id="CLU_1473972_0_0_6"/>
<dbReference type="BioCyc" id="PAER208964:G1FZ6-1358-MONOMER"/>
<evidence type="ECO:0000313" key="1">
    <source>
        <dbReference type="EMBL" id="AAG04721.1"/>
    </source>
</evidence>
<dbReference type="PaxDb" id="208964-PA1332"/>
<dbReference type="KEGG" id="pae:PA1332"/>
<dbReference type="AlphaFoldDB" id="Q9I412"/>
<protein>
    <submittedName>
        <fullName evidence="1">Uncharacterized protein</fullName>
    </submittedName>
</protein>
<dbReference type="PseudoCAP" id="PA1332"/>
<sequence length="183" mass="18921">MVGTVALAIPALAVVAARVGAEQHAARPQRFEEFAEHPRQGAAGHMEQAGVGEDAVEVPGRQSQRQEILLPYLATAVGPGHLDEARRAFESHRLVAEAAEGGQVAPGTAAEIEDPVRRRPVDMAQQRLDVLAHVMAAGALAEAFGVALVVGQGGGGDRVEILGAHVCSQWRGSAQSSAGTGFA</sequence>
<evidence type="ECO:0000313" key="2">
    <source>
        <dbReference type="Proteomes" id="UP000002438"/>
    </source>
</evidence>
<dbReference type="Proteomes" id="UP000002438">
    <property type="component" value="Chromosome"/>
</dbReference>
<dbReference type="InParanoid" id="Q9I412"/>
<proteinExistence type="predicted"/>
<dbReference type="STRING" id="208964.PA1332"/>
<accession>Q9I412</accession>
<organism evidence="1 2">
    <name type="scientific">Pseudomonas aeruginosa (strain ATCC 15692 / DSM 22644 / CIP 104116 / JCM 14847 / LMG 12228 / 1C / PRS 101 / PAO1)</name>
    <dbReference type="NCBI Taxonomy" id="208964"/>
    <lineage>
        <taxon>Bacteria</taxon>
        <taxon>Pseudomonadati</taxon>
        <taxon>Pseudomonadota</taxon>
        <taxon>Gammaproteobacteria</taxon>
        <taxon>Pseudomonadales</taxon>
        <taxon>Pseudomonadaceae</taxon>
        <taxon>Pseudomonas</taxon>
    </lineage>
</organism>
<name>Q9I412_PSEAE</name>
<dbReference type="RefSeq" id="NP_250023.1">
    <property type="nucleotide sequence ID" value="NC_002516.2"/>
</dbReference>